<evidence type="ECO:0000313" key="3">
    <source>
        <dbReference type="Proteomes" id="UP000054196"/>
    </source>
</evidence>
<dbReference type="InterPro" id="IPR011009">
    <property type="entry name" value="Kinase-like_dom_sf"/>
</dbReference>
<organism evidence="2 3">
    <name type="scientific">Punctularia strigosozonata (strain HHB-11173)</name>
    <name type="common">White-rot fungus</name>
    <dbReference type="NCBI Taxonomy" id="741275"/>
    <lineage>
        <taxon>Eukaryota</taxon>
        <taxon>Fungi</taxon>
        <taxon>Dikarya</taxon>
        <taxon>Basidiomycota</taxon>
        <taxon>Agaricomycotina</taxon>
        <taxon>Agaricomycetes</taxon>
        <taxon>Corticiales</taxon>
        <taxon>Punctulariaceae</taxon>
        <taxon>Punctularia</taxon>
    </lineage>
</organism>
<dbReference type="InterPro" id="IPR036537">
    <property type="entry name" value="Adaptor_Cbl_N_dom_sf"/>
</dbReference>
<proteinExistence type="predicted"/>
<accession>R7S1U4</accession>
<dbReference type="HOGENOM" id="CLU_000288_7_38_1"/>
<keyword evidence="3" id="KW-1185">Reference proteome</keyword>
<dbReference type="AlphaFoldDB" id="R7S1U4"/>
<dbReference type="EMBL" id="JH687558">
    <property type="protein sequence ID" value="EIN03829.1"/>
    <property type="molecule type" value="Genomic_DNA"/>
</dbReference>
<dbReference type="eggNOG" id="KOG0192">
    <property type="taxonomic scope" value="Eukaryota"/>
</dbReference>
<name>R7S1U4_PUNST</name>
<reference evidence="3" key="1">
    <citation type="journal article" date="2012" name="Science">
        <title>The Paleozoic origin of enzymatic lignin decomposition reconstructed from 31 fungal genomes.</title>
        <authorList>
            <person name="Floudas D."/>
            <person name="Binder M."/>
            <person name="Riley R."/>
            <person name="Barry K."/>
            <person name="Blanchette R.A."/>
            <person name="Henrissat B."/>
            <person name="Martinez A.T."/>
            <person name="Otillar R."/>
            <person name="Spatafora J.W."/>
            <person name="Yadav J.S."/>
            <person name="Aerts A."/>
            <person name="Benoit I."/>
            <person name="Boyd A."/>
            <person name="Carlson A."/>
            <person name="Copeland A."/>
            <person name="Coutinho P.M."/>
            <person name="de Vries R.P."/>
            <person name="Ferreira P."/>
            <person name="Findley K."/>
            <person name="Foster B."/>
            <person name="Gaskell J."/>
            <person name="Glotzer D."/>
            <person name="Gorecki P."/>
            <person name="Heitman J."/>
            <person name="Hesse C."/>
            <person name="Hori C."/>
            <person name="Igarashi K."/>
            <person name="Jurgens J.A."/>
            <person name="Kallen N."/>
            <person name="Kersten P."/>
            <person name="Kohler A."/>
            <person name="Kuees U."/>
            <person name="Kumar T.K.A."/>
            <person name="Kuo A."/>
            <person name="LaButti K."/>
            <person name="Larrondo L.F."/>
            <person name="Lindquist E."/>
            <person name="Ling A."/>
            <person name="Lombard V."/>
            <person name="Lucas S."/>
            <person name="Lundell T."/>
            <person name="Martin R."/>
            <person name="McLaughlin D.J."/>
            <person name="Morgenstern I."/>
            <person name="Morin E."/>
            <person name="Murat C."/>
            <person name="Nagy L.G."/>
            <person name="Nolan M."/>
            <person name="Ohm R.A."/>
            <person name="Patyshakuliyeva A."/>
            <person name="Rokas A."/>
            <person name="Ruiz-Duenas F.J."/>
            <person name="Sabat G."/>
            <person name="Salamov A."/>
            <person name="Samejima M."/>
            <person name="Schmutz J."/>
            <person name="Slot J.C."/>
            <person name="St John F."/>
            <person name="Stenlid J."/>
            <person name="Sun H."/>
            <person name="Sun S."/>
            <person name="Syed K."/>
            <person name="Tsang A."/>
            <person name="Wiebenga A."/>
            <person name="Young D."/>
            <person name="Pisabarro A."/>
            <person name="Eastwood D.C."/>
            <person name="Martin F."/>
            <person name="Cullen D."/>
            <person name="Grigoriev I.V."/>
            <person name="Hibbett D.S."/>
        </authorList>
    </citation>
    <scope>NUCLEOTIDE SEQUENCE [LARGE SCALE GENOMIC DNA]</scope>
    <source>
        <strain evidence="3">HHB-11173 SS5</strain>
    </source>
</reference>
<dbReference type="InterPro" id="IPR051681">
    <property type="entry name" value="Ser/Thr_Kinases-Pseudokinases"/>
</dbReference>
<evidence type="ECO:0000259" key="1">
    <source>
        <dbReference type="PROSITE" id="PS50011"/>
    </source>
</evidence>
<dbReference type="Pfam" id="PF07714">
    <property type="entry name" value="PK_Tyr_Ser-Thr"/>
    <property type="match status" value="1"/>
</dbReference>
<feature type="domain" description="Protein kinase" evidence="1">
    <location>
        <begin position="225"/>
        <end position="509"/>
    </location>
</feature>
<gene>
    <name evidence="2" type="ORF">PUNSTDRAFT_123110</name>
</gene>
<keyword evidence="2" id="KW-0808">Transferase</keyword>
<dbReference type="OMA" id="FFGACDQ"/>
<dbReference type="KEGG" id="psq:PUNSTDRAFT_123110"/>
<dbReference type="OrthoDB" id="4062651at2759"/>
<sequence length="519" mass="59587">MGWLYGMRATTAVAKTAVDLSGVPYLSTALAGVQSLLELCEKVGENREASRRLAQQCNELLVALHRRNQYQERISYFSWSLKRVLRDIEVLIQDALRSMEKWTSKKTIVQFARLKTIENEINGYAERIDKLMQRAQLVAHLDTQDWLIELHIAQQRDQLRVLGELRSIGERLDIYADAIDDLAGHIQVTSRSVGENNEIVKNMEPLLYDLLTVVKQRLPNPELNDYEIRKLGEYEIRSERLAFLFNGYIEWYRGEYLGKGQVILKCMRVDARDEPKILKRFGEECRIWKKVYAADKGEHILPYWGYSHGPPGPFIVSPFMPDGTVVEYLEAHPDADRLELIKGIARCLKVLHDLKIVHGYLRVDMIQIDTSSGRPRPLISDFGLAKIISDTVDAQFTLSTTPSARWLAPELVVDKPGEIPQYRFPVDIFSFGMTALEILSGVVPYDYYSDTRVVVAKFHGELPRRPEGEEVMRRGLGDGFWQFLLDCWEEEPTKRPTIDQVIVRLDEFTDSSSGLHEVD</sequence>
<keyword evidence="2" id="KW-0418">Kinase</keyword>
<dbReference type="GO" id="GO:0007166">
    <property type="term" value="P:cell surface receptor signaling pathway"/>
    <property type="evidence" value="ECO:0007669"/>
    <property type="project" value="InterPro"/>
</dbReference>
<dbReference type="Gene3D" id="1.20.930.20">
    <property type="entry name" value="Adaptor protein Cbl, N-terminal domain"/>
    <property type="match status" value="1"/>
</dbReference>
<dbReference type="RefSeq" id="XP_007388887.1">
    <property type="nucleotide sequence ID" value="XM_007388825.1"/>
</dbReference>
<dbReference type="PROSITE" id="PS50011">
    <property type="entry name" value="PROTEIN_KINASE_DOM"/>
    <property type="match status" value="1"/>
</dbReference>
<dbReference type="SUPFAM" id="SSF56112">
    <property type="entry name" value="Protein kinase-like (PK-like)"/>
    <property type="match status" value="1"/>
</dbReference>
<dbReference type="GO" id="GO:0005524">
    <property type="term" value="F:ATP binding"/>
    <property type="evidence" value="ECO:0007669"/>
    <property type="project" value="InterPro"/>
</dbReference>
<protein>
    <submittedName>
        <fullName evidence="2">Kinase-like protein</fullName>
    </submittedName>
</protein>
<dbReference type="GeneID" id="18877625"/>
<dbReference type="CDD" id="cd21037">
    <property type="entry name" value="MLKL_NTD"/>
    <property type="match status" value="1"/>
</dbReference>
<dbReference type="InterPro" id="IPR001245">
    <property type="entry name" value="Ser-Thr/Tyr_kinase_cat_dom"/>
</dbReference>
<dbReference type="InterPro" id="IPR000719">
    <property type="entry name" value="Prot_kinase_dom"/>
</dbReference>
<evidence type="ECO:0000313" key="2">
    <source>
        <dbReference type="EMBL" id="EIN03829.1"/>
    </source>
</evidence>
<dbReference type="Gene3D" id="1.10.510.10">
    <property type="entry name" value="Transferase(Phosphotransferase) domain 1"/>
    <property type="match status" value="1"/>
</dbReference>
<dbReference type="Proteomes" id="UP000054196">
    <property type="component" value="Unassembled WGS sequence"/>
</dbReference>
<dbReference type="InterPro" id="IPR059179">
    <property type="entry name" value="MLKL-like_MCAfunc"/>
</dbReference>
<dbReference type="GO" id="GO:0004674">
    <property type="term" value="F:protein serine/threonine kinase activity"/>
    <property type="evidence" value="ECO:0007669"/>
    <property type="project" value="TreeGrafter"/>
</dbReference>
<dbReference type="PANTHER" id="PTHR44329">
    <property type="entry name" value="SERINE/THREONINE-PROTEIN KINASE TNNI3K-RELATED"/>
    <property type="match status" value="1"/>
</dbReference>